<reference evidence="1 2" key="1">
    <citation type="submission" date="2018-11" db="EMBL/GenBank/DDBJ databases">
        <title>Genome sequence and assembly of Colletotrichum sidae.</title>
        <authorList>
            <person name="Gan P."/>
            <person name="Shirasu K."/>
        </authorList>
    </citation>
    <scope>NUCLEOTIDE SEQUENCE [LARGE SCALE GENOMIC DNA]</scope>
    <source>
        <strain evidence="1 2">CBS 518.97</strain>
    </source>
</reference>
<dbReference type="EMBL" id="QAPF01000146">
    <property type="protein sequence ID" value="TEA15022.1"/>
    <property type="molecule type" value="Genomic_DNA"/>
</dbReference>
<evidence type="ECO:0000313" key="1">
    <source>
        <dbReference type="EMBL" id="TEA15022.1"/>
    </source>
</evidence>
<evidence type="ECO:0000313" key="2">
    <source>
        <dbReference type="Proteomes" id="UP000295604"/>
    </source>
</evidence>
<accession>A0A4R8TBB1</accession>
<sequence length="76" mass="8767">MPRLARLRLGSQSPFTVPFTRPAAQHRKSRTTSLSSLLWYQPARPQSVLAGFLQPLTHQTRLRWTPTCRSRAELRP</sequence>
<comment type="caution">
    <text evidence="1">The sequence shown here is derived from an EMBL/GenBank/DDBJ whole genome shotgun (WGS) entry which is preliminary data.</text>
</comment>
<proteinExistence type="predicted"/>
<organism evidence="1 2">
    <name type="scientific">Colletotrichum sidae</name>
    <dbReference type="NCBI Taxonomy" id="1347389"/>
    <lineage>
        <taxon>Eukaryota</taxon>
        <taxon>Fungi</taxon>
        <taxon>Dikarya</taxon>
        <taxon>Ascomycota</taxon>
        <taxon>Pezizomycotina</taxon>
        <taxon>Sordariomycetes</taxon>
        <taxon>Hypocreomycetidae</taxon>
        <taxon>Glomerellales</taxon>
        <taxon>Glomerellaceae</taxon>
        <taxon>Colletotrichum</taxon>
        <taxon>Colletotrichum orbiculare species complex</taxon>
    </lineage>
</organism>
<protein>
    <submittedName>
        <fullName evidence="1">Uncharacterized protein</fullName>
    </submittedName>
</protein>
<gene>
    <name evidence="1" type="ORF">C8034_v003010</name>
</gene>
<keyword evidence="2" id="KW-1185">Reference proteome</keyword>
<dbReference type="Proteomes" id="UP000295604">
    <property type="component" value="Unassembled WGS sequence"/>
</dbReference>
<name>A0A4R8TBB1_9PEZI</name>
<dbReference type="AlphaFoldDB" id="A0A4R8TBB1"/>